<dbReference type="PANTHER" id="PTHR35371">
    <property type="entry name" value="INNER MEMBRANE PROTEIN"/>
    <property type="match status" value="1"/>
</dbReference>
<organism evidence="6 7">
    <name type="scientific">Kwoniella heveanensis BCC8398</name>
    <dbReference type="NCBI Taxonomy" id="1296120"/>
    <lineage>
        <taxon>Eukaryota</taxon>
        <taxon>Fungi</taxon>
        <taxon>Dikarya</taxon>
        <taxon>Basidiomycota</taxon>
        <taxon>Agaricomycotina</taxon>
        <taxon>Tremellomycetes</taxon>
        <taxon>Tremellales</taxon>
        <taxon>Cryptococcaceae</taxon>
        <taxon>Kwoniella</taxon>
    </lineage>
</organism>
<evidence type="ECO:0000256" key="2">
    <source>
        <dbReference type="ARBA" id="ARBA00022692"/>
    </source>
</evidence>
<dbReference type="Proteomes" id="UP000092666">
    <property type="component" value="Unassembled WGS sequence"/>
</dbReference>
<protein>
    <submittedName>
        <fullName evidence="6">Uncharacterized protein</fullName>
    </submittedName>
</protein>
<dbReference type="OrthoDB" id="2122304at2759"/>
<proteinExistence type="predicted"/>
<evidence type="ECO:0000256" key="3">
    <source>
        <dbReference type="ARBA" id="ARBA00022989"/>
    </source>
</evidence>
<evidence type="ECO:0000256" key="5">
    <source>
        <dbReference type="SAM" id="Phobius"/>
    </source>
</evidence>
<keyword evidence="3 5" id="KW-1133">Transmembrane helix</keyword>
<evidence type="ECO:0000313" key="6">
    <source>
        <dbReference type="EMBL" id="OCF30681.1"/>
    </source>
</evidence>
<evidence type="ECO:0000256" key="4">
    <source>
        <dbReference type="ARBA" id="ARBA00023136"/>
    </source>
</evidence>
<dbReference type="PANTHER" id="PTHR35371:SF1">
    <property type="entry name" value="BLR7753 PROTEIN"/>
    <property type="match status" value="1"/>
</dbReference>
<accession>A0A1B9GIA8</accession>
<reference evidence="7" key="2">
    <citation type="submission" date="2013-12" db="EMBL/GenBank/DDBJ databases">
        <title>Evolution of pathogenesis and genome organization in the Tremellales.</title>
        <authorList>
            <person name="Cuomo C."/>
            <person name="Litvintseva A."/>
            <person name="Heitman J."/>
            <person name="Chen Y."/>
            <person name="Sun S."/>
            <person name="Springer D."/>
            <person name="Dromer F."/>
            <person name="Young S."/>
            <person name="Zeng Q."/>
            <person name="Chapman S."/>
            <person name="Gujja S."/>
            <person name="Saif S."/>
            <person name="Birren B."/>
        </authorList>
    </citation>
    <scope>NUCLEOTIDE SEQUENCE [LARGE SCALE GENOMIC DNA]</scope>
    <source>
        <strain evidence="7">BCC8398</strain>
    </source>
</reference>
<comment type="subcellular location">
    <subcellularLocation>
        <location evidence="1">Membrane</location>
    </subcellularLocation>
</comment>
<dbReference type="SUPFAM" id="SSF161084">
    <property type="entry name" value="MAPEG domain-like"/>
    <property type="match status" value="1"/>
</dbReference>
<dbReference type="GO" id="GO:0016020">
    <property type="term" value="C:membrane"/>
    <property type="evidence" value="ECO:0007669"/>
    <property type="project" value="UniProtKB-SubCell"/>
</dbReference>
<dbReference type="AlphaFoldDB" id="A0A1B9GIA8"/>
<dbReference type="EMBL" id="KI669515">
    <property type="protein sequence ID" value="OCF30681.1"/>
    <property type="molecule type" value="Genomic_DNA"/>
</dbReference>
<dbReference type="InterPro" id="IPR001129">
    <property type="entry name" value="Membr-assoc_MAPEG"/>
</dbReference>
<dbReference type="Pfam" id="PF01124">
    <property type="entry name" value="MAPEG"/>
    <property type="match status" value="1"/>
</dbReference>
<evidence type="ECO:0000256" key="1">
    <source>
        <dbReference type="ARBA" id="ARBA00004370"/>
    </source>
</evidence>
<dbReference type="Gene3D" id="1.20.120.550">
    <property type="entry name" value="Membrane associated eicosanoid/glutathione metabolism-like domain"/>
    <property type="match status" value="1"/>
</dbReference>
<keyword evidence="2 5" id="KW-0812">Transmembrane</keyword>
<feature type="transmembrane region" description="Helical" evidence="5">
    <location>
        <begin position="107"/>
        <end position="127"/>
    </location>
</feature>
<name>A0A1B9GIA8_9TREE</name>
<dbReference type="InterPro" id="IPR023352">
    <property type="entry name" value="MAPEG-like_dom_sf"/>
</dbReference>
<gene>
    <name evidence="6" type="ORF">I316_07645</name>
</gene>
<keyword evidence="7" id="KW-1185">Reference proteome</keyword>
<feature type="transmembrane region" description="Helical" evidence="5">
    <location>
        <begin position="139"/>
        <end position="157"/>
    </location>
</feature>
<keyword evidence="4 5" id="KW-0472">Membrane</keyword>
<reference evidence="6 7" key="1">
    <citation type="submission" date="2013-07" db="EMBL/GenBank/DDBJ databases">
        <title>The Genome Sequence of Cryptococcus heveanensis BCC8398.</title>
        <authorList>
            <consortium name="The Broad Institute Genome Sequencing Platform"/>
            <person name="Cuomo C."/>
            <person name="Litvintseva A."/>
            <person name="Chen Y."/>
            <person name="Heitman J."/>
            <person name="Sun S."/>
            <person name="Springer D."/>
            <person name="Dromer F."/>
            <person name="Young S.K."/>
            <person name="Zeng Q."/>
            <person name="Gargeya S."/>
            <person name="Fitzgerald M."/>
            <person name="Abouelleil A."/>
            <person name="Alvarado L."/>
            <person name="Berlin A.M."/>
            <person name="Chapman S.B."/>
            <person name="Dewar J."/>
            <person name="Goldberg J."/>
            <person name="Griggs A."/>
            <person name="Gujja S."/>
            <person name="Hansen M."/>
            <person name="Howarth C."/>
            <person name="Imamovic A."/>
            <person name="Larimer J."/>
            <person name="McCowan C."/>
            <person name="Murphy C."/>
            <person name="Pearson M."/>
            <person name="Priest M."/>
            <person name="Roberts A."/>
            <person name="Saif S."/>
            <person name="Shea T."/>
            <person name="Sykes S."/>
            <person name="Wortman J."/>
            <person name="Nusbaum C."/>
            <person name="Birren B."/>
        </authorList>
    </citation>
    <scope>NUCLEOTIDE SEQUENCE [LARGE SCALE GENOMIC DNA]</scope>
    <source>
        <strain evidence="6 7">BCC8398</strain>
    </source>
</reference>
<sequence>MSYAQLASTPGLQYNYSLWSIPAVWVVGQMPLWWAIYAANTTSKGAYDNAHPKDSWERVKSNKDIPPQLRGRITRAIAADNNTHTNLPLFAAALGTAHAARVDTSSLHYYALMFLGSRIAYSFAYILIEKRKYSPLRSFLYAVGVYATMALFVKASTQFNKLL</sequence>
<evidence type="ECO:0000313" key="7">
    <source>
        <dbReference type="Proteomes" id="UP000092666"/>
    </source>
</evidence>